<keyword evidence="6" id="KW-1185">Reference proteome</keyword>
<feature type="signal peptide" evidence="4">
    <location>
        <begin position="1"/>
        <end position="26"/>
    </location>
</feature>
<evidence type="ECO:0000256" key="2">
    <source>
        <dbReference type="ARBA" id="ARBA00022496"/>
    </source>
</evidence>
<dbReference type="RefSeq" id="WP_344635677.1">
    <property type="nucleotide sequence ID" value="NZ_BAAATR010000005.1"/>
</dbReference>
<dbReference type="Proteomes" id="UP001500305">
    <property type="component" value="Unassembled WGS sequence"/>
</dbReference>
<dbReference type="Pfam" id="PF13531">
    <property type="entry name" value="SBP_bac_11"/>
    <property type="match status" value="1"/>
</dbReference>
<dbReference type="PANTHER" id="PTHR30006:SF15">
    <property type="entry name" value="IRON-UTILIZATION PERIPLASMIC PROTEIN"/>
    <property type="match status" value="1"/>
</dbReference>
<keyword evidence="2" id="KW-0408">Iron</keyword>
<evidence type="ECO:0000256" key="4">
    <source>
        <dbReference type="SAM" id="SignalP"/>
    </source>
</evidence>
<organism evidence="5 6">
    <name type="scientific">Kitasatospora cystarginea</name>
    <dbReference type="NCBI Taxonomy" id="58350"/>
    <lineage>
        <taxon>Bacteria</taxon>
        <taxon>Bacillati</taxon>
        <taxon>Actinomycetota</taxon>
        <taxon>Actinomycetes</taxon>
        <taxon>Kitasatosporales</taxon>
        <taxon>Streptomycetaceae</taxon>
        <taxon>Kitasatospora</taxon>
    </lineage>
</organism>
<dbReference type="SUPFAM" id="SSF53850">
    <property type="entry name" value="Periplasmic binding protein-like II"/>
    <property type="match status" value="1"/>
</dbReference>
<dbReference type="EMBL" id="BAAATR010000005">
    <property type="protein sequence ID" value="GAA2237126.1"/>
    <property type="molecule type" value="Genomic_DNA"/>
</dbReference>
<sequence length="360" mass="37099">MFGTRIGAVRPAAALSLATACVLALAACSSSGGSSSDGPSQAATGAQALAGQTITVYSGQHEQTVKALAADFEKRTGVKVDLRSGDEAELANQILQEGKASPADVFYAENPPALTVLEEQGLLAAVQPDTLKSVPAGDSSPKGDWVGVSARTAAFLAAEGKPADTAPPASVRDLAKPEWKGRLGIAPSETDFAPIVTRMIKTDGADATKQWLLGLKANAKSYDSNESLSAAINSGEVEGGVIDHYYFYRLRDEKTAAQTHAKLHYFTKTDPGALVDVSGAGVLKGGKHQQAAQAFLAYLDSAPAQTLIATSESYEYPLVAGVKGKAELPALDTVGQVASAADLGDGKEALQLLQDTGLLA</sequence>
<evidence type="ECO:0000256" key="1">
    <source>
        <dbReference type="ARBA" id="ARBA00008520"/>
    </source>
</evidence>
<comment type="similarity">
    <text evidence="1">Belongs to the bacterial solute-binding protein 1 family.</text>
</comment>
<dbReference type="InterPro" id="IPR026045">
    <property type="entry name" value="Ferric-bd"/>
</dbReference>
<evidence type="ECO:0000256" key="3">
    <source>
        <dbReference type="ARBA" id="ARBA00022729"/>
    </source>
</evidence>
<dbReference type="PROSITE" id="PS51257">
    <property type="entry name" value="PROKAR_LIPOPROTEIN"/>
    <property type="match status" value="1"/>
</dbReference>
<proteinExistence type="inferred from homology"/>
<keyword evidence="3 4" id="KW-0732">Signal</keyword>
<gene>
    <name evidence="5" type="ORF">GCM10010430_17630</name>
</gene>
<evidence type="ECO:0000313" key="6">
    <source>
        <dbReference type="Proteomes" id="UP001500305"/>
    </source>
</evidence>
<accession>A0ABN3DNF5</accession>
<reference evidence="5 6" key="1">
    <citation type="journal article" date="2019" name="Int. J. Syst. Evol. Microbiol.">
        <title>The Global Catalogue of Microorganisms (GCM) 10K type strain sequencing project: providing services to taxonomists for standard genome sequencing and annotation.</title>
        <authorList>
            <consortium name="The Broad Institute Genomics Platform"/>
            <consortium name="The Broad Institute Genome Sequencing Center for Infectious Disease"/>
            <person name="Wu L."/>
            <person name="Ma J."/>
        </authorList>
    </citation>
    <scope>NUCLEOTIDE SEQUENCE [LARGE SCALE GENOMIC DNA]</scope>
    <source>
        <strain evidence="5 6">JCM 7356</strain>
    </source>
</reference>
<name>A0ABN3DNF5_9ACTN</name>
<keyword evidence="2" id="KW-0406">Ion transport</keyword>
<dbReference type="Gene3D" id="3.40.190.10">
    <property type="entry name" value="Periplasmic binding protein-like II"/>
    <property type="match status" value="2"/>
</dbReference>
<protein>
    <submittedName>
        <fullName evidence="5">Iron ABC transporter substrate-binding protein</fullName>
    </submittedName>
</protein>
<keyword evidence="2" id="KW-0410">Iron transport</keyword>
<evidence type="ECO:0000313" key="5">
    <source>
        <dbReference type="EMBL" id="GAA2237126.1"/>
    </source>
</evidence>
<keyword evidence="2" id="KW-0813">Transport</keyword>
<dbReference type="PANTHER" id="PTHR30006">
    <property type="entry name" value="THIAMINE-BINDING PERIPLASMIC PROTEIN-RELATED"/>
    <property type="match status" value="1"/>
</dbReference>
<comment type="caution">
    <text evidence="5">The sequence shown here is derived from an EMBL/GenBank/DDBJ whole genome shotgun (WGS) entry which is preliminary data.</text>
</comment>
<feature type="chain" id="PRO_5047120695" evidence="4">
    <location>
        <begin position="27"/>
        <end position="360"/>
    </location>
</feature>
<dbReference type="PIRSF" id="PIRSF002825">
    <property type="entry name" value="CfbpA"/>
    <property type="match status" value="1"/>
</dbReference>